<sequence length="49" mass="5382">MFQKDVSNINLLATVLLAGNANFLSITNQHGLSYWPQKLSYVSLVVVSS</sequence>
<dbReference type="EMBL" id="KN833875">
    <property type="protein sequence ID" value="KIK15854.1"/>
    <property type="molecule type" value="Genomic_DNA"/>
</dbReference>
<dbReference type="AlphaFoldDB" id="A0A0C9YPW7"/>
<dbReference type="Proteomes" id="UP000054018">
    <property type="component" value="Unassembled WGS sequence"/>
</dbReference>
<evidence type="ECO:0000313" key="1">
    <source>
        <dbReference type="EMBL" id="KIK15854.1"/>
    </source>
</evidence>
<reference evidence="1 2" key="1">
    <citation type="submission" date="2014-04" db="EMBL/GenBank/DDBJ databases">
        <authorList>
            <consortium name="DOE Joint Genome Institute"/>
            <person name="Kuo A."/>
            <person name="Kohler A."/>
            <person name="Costa M.D."/>
            <person name="Nagy L.G."/>
            <person name="Floudas D."/>
            <person name="Copeland A."/>
            <person name="Barry K.W."/>
            <person name="Cichocki N."/>
            <person name="Veneault-Fourrey C."/>
            <person name="LaButti K."/>
            <person name="Lindquist E.A."/>
            <person name="Lipzen A."/>
            <person name="Lundell T."/>
            <person name="Morin E."/>
            <person name="Murat C."/>
            <person name="Sun H."/>
            <person name="Tunlid A."/>
            <person name="Henrissat B."/>
            <person name="Grigoriev I.V."/>
            <person name="Hibbett D.S."/>
            <person name="Martin F."/>
            <person name="Nordberg H.P."/>
            <person name="Cantor M.N."/>
            <person name="Hua S.X."/>
        </authorList>
    </citation>
    <scope>NUCLEOTIDE SEQUENCE [LARGE SCALE GENOMIC DNA]</scope>
    <source>
        <strain evidence="1 2">441</strain>
    </source>
</reference>
<keyword evidence="2" id="KW-1185">Reference proteome</keyword>
<protein>
    <submittedName>
        <fullName evidence="1">Uncharacterized protein</fullName>
    </submittedName>
</protein>
<reference evidence="2" key="2">
    <citation type="submission" date="2015-01" db="EMBL/GenBank/DDBJ databases">
        <title>Evolutionary Origins and Diversification of the Mycorrhizal Mutualists.</title>
        <authorList>
            <consortium name="DOE Joint Genome Institute"/>
            <consortium name="Mycorrhizal Genomics Consortium"/>
            <person name="Kohler A."/>
            <person name="Kuo A."/>
            <person name="Nagy L.G."/>
            <person name="Floudas D."/>
            <person name="Copeland A."/>
            <person name="Barry K.W."/>
            <person name="Cichocki N."/>
            <person name="Veneault-Fourrey C."/>
            <person name="LaButti K."/>
            <person name="Lindquist E.A."/>
            <person name="Lipzen A."/>
            <person name="Lundell T."/>
            <person name="Morin E."/>
            <person name="Murat C."/>
            <person name="Riley R."/>
            <person name="Ohm R."/>
            <person name="Sun H."/>
            <person name="Tunlid A."/>
            <person name="Henrissat B."/>
            <person name="Grigoriev I.V."/>
            <person name="Hibbett D.S."/>
            <person name="Martin F."/>
        </authorList>
    </citation>
    <scope>NUCLEOTIDE SEQUENCE [LARGE SCALE GENOMIC DNA]</scope>
    <source>
        <strain evidence="2">441</strain>
    </source>
</reference>
<name>A0A0C9YPW7_9AGAM</name>
<accession>A0A0C9YPW7</accession>
<organism evidence="1 2">
    <name type="scientific">Pisolithus microcarpus 441</name>
    <dbReference type="NCBI Taxonomy" id="765257"/>
    <lineage>
        <taxon>Eukaryota</taxon>
        <taxon>Fungi</taxon>
        <taxon>Dikarya</taxon>
        <taxon>Basidiomycota</taxon>
        <taxon>Agaricomycotina</taxon>
        <taxon>Agaricomycetes</taxon>
        <taxon>Agaricomycetidae</taxon>
        <taxon>Boletales</taxon>
        <taxon>Sclerodermatineae</taxon>
        <taxon>Pisolithaceae</taxon>
        <taxon>Pisolithus</taxon>
    </lineage>
</organism>
<dbReference type="OrthoDB" id="2674865at2759"/>
<evidence type="ECO:0000313" key="2">
    <source>
        <dbReference type="Proteomes" id="UP000054018"/>
    </source>
</evidence>
<gene>
    <name evidence="1" type="ORF">PISMIDRAFT_686926</name>
</gene>
<proteinExistence type="predicted"/>
<dbReference type="HOGENOM" id="CLU_3143622_0_0_1"/>